<dbReference type="GO" id="GO:0008270">
    <property type="term" value="F:zinc ion binding"/>
    <property type="evidence" value="ECO:0007669"/>
    <property type="project" value="UniProtKB-KW"/>
</dbReference>
<comment type="caution">
    <text evidence="5">The sequence shown here is derived from an EMBL/GenBank/DDBJ whole genome shotgun (WGS) entry which is preliminary data.</text>
</comment>
<evidence type="ECO:0000313" key="5">
    <source>
        <dbReference type="EMBL" id="CAI6360118.1"/>
    </source>
</evidence>
<name>A0AAV0WWN0_9HEMI</name>
<dbReference type="EMBL" id="CARXXK010000003">
    <property type="protein sequence ID" value="CAI6360118.1"/>
    <property type="molecule type" value="Genomic_DNA"/>
</dbReference>
<keyword evidence="6" id="KW-1185">Reference proteome</keyword>
<keyword evidence="3" id="KW-0862">Zinc</keyword>
<evidence type="ECO:0000256" key="1">
    <source>
        <dbReference type="ARBA" id="ARBA00022723"/>
    </source>
</evidence>
<keyword evidence="2" id="KW-0863">Zinc-finger</keyword>
<feature type="domain" description="FLYWCH-type" evidence="4">
    <location>
        <begin position="5"/>
        <end position="62"/>
    </location>
</feature>
<protein>
    <recommendedName>
        <fullName evidence="4">FLYWCH-type domain-containing protein</fullName>
    </recommendedName>
</protein>
<sequence length="209" mass="24031">MSLKYIKSERGTNILADGGYMYQRECNKPEKIIWRCVQYKQKCRGRVHVSNGEIIKYTDHNHIPDISKIEAKIQVNEMKEKARSTCESTHSVLGTIAQVEMSVAGQLPSIASLKRTIQRVRQTELSAPSNPVDFNFDIPEKFHLTTDGELFLQYDSGSNDSKRILIFATNRNFELMENSEHWFCDGTFSSATSIFSQLYIPFMEYIIQT</sequence>
<dbReference type="AlphaFoldDB" id="A0AAV0WWN0"/>
<dbReference type="Pfam" id="PF04500">
    <property type="entry name" value="FLYWCH"/>
    <property type="match status" value="1"/>
</dbReference>
<evidence type="ECO:0000313" key="6">
    <source>
        <dbReference type="Proteomes" id="UP001160148"/>
    </source>
</evidence>
<dbReference type="InterPro" id="IPR007588">
    <property type="entry name" value="Znf_FLYWCH"/>
</dbReference>
<evidence type="ECO:0000256" key="2">
    <source>
        <dbReference type="ARBA" id="ARBA00022771"/>
    </source>
</evidence>
<proteinExistence type="predicted"/>
<keyword evidence="1" id="KW-0479">Metal-binding</keyword>
<gene>
    <name evidence="5" type="ORF">MEUPH1_LOCUS15452</name>
</gene>
<accession>A0AAV0WWN0</accession>
<organism evidence="5 6">
    <name type="scientific">Macrosiphum euphorbiae</name>
    <name type="common">potato aphid</name>
    <dbReference type="NCBI Taxonomy" id="13131"/>
    <lineage>
        <taxon>Eukaryota</taxon>
        <taxon>Metazoa</taxon>
        <taxon>Ecdysozoa</taxon>
        <taxon>Arthropoda</taxon>
        <taxon>Hexapoda</taxon>
        <taxon>Insecta</taxon>
        <taxon>Pterygota</taxon>
        <taxon>Neoptera</taxon>
        <taxon>Paraneoptera</taxon>
        <taxon>Hemiptera</taxon>
        <taxon>Sternorrhyncha</taxon>
        <taxon>Aphidomorpha</taxon>
        <taxon>Aphidoidea</taxon>
        <taxon>Aphididae</taxon>
        <taxon>Macrosiphini</taxon>
        <taxon>Macrosiphum</taxon>
    </lineage>
</organism>
<reference evidence="5 6" key="1">
    <citation type="submission" date="2023-01" db="EMBL/GenBank/DDBJ databases">
        <authorList>
            <person name="Whitehead M."/>
        </authorList>
    </citation>
    <scope>NUCLEOTIDE SEQUENCE [LARGE SCALE GENOMIC DNA]</scope>
</reference>
<dbReference type="Proteomes" id="UP001160148">
    <property type="component" value="Unassembled WGS sequence"/>
</dbReference>
<dbReference type="Gene3D" id="2.20.25.240">
    <property type="match status" value="1"/>
</dbReference>
<evidence type="ECO:0000256" key="3">
    <source>
        <dbReference type="ARBA" id="ARBA00022833"/>
    </source>
</evidence>
<evidence type="ECO:0000259" key="4">
    <source>
        <dbReference type="Pfam" id="PF04500"/>
    </source>
</evidence>